<dbReference type="OrthoDB" id="3535214at2759"/>
<proteinExistence type="predicted"/>
<evidence type="ECO:0000313" key="2">
    <source>
        <dbReference type="EMBL" id="TVY15063.1"/>
    </source>
</evidence>
<sequence>MSTSQIQHPASHKRTSSAAGNSTIELPDLKRPAPADPNLIISTPADKAQVNLQKIYVLEVDSRPMYDDAGADYFGVYSTLQDANNALKRFASGDYGSVKCCKHGVRANGTIWWSSGDTGEGDKVKISVKIWDVDPPGAVPEHDEWNGGRDAGQGQDSDADWYDILEN</sequence>
<comment type="caution">
    <text evidence="2">The sequence shown here is derived from an EMBL/GenBank/DDBJ whole genome shotgun (WGS) entry which is preliminary data.</text>
</comment>
<evidence type="ECO:0000256" key="1">
    <source>
        <dbReference type="SAM" id="MobiDB-lite"/>
    </source>
</evidence>
<evidence type="ECO:0000313" key="3">
    <source>
        <dbReference type="Proteomes" id="UP000469559"/>
    </source>
</evidence>
<organism evidence="2 3">
    <name type="scientific">Lachnellula arida</name>
    <dbReference type="NCBI Taxonomy" id="1316785"/>
    <lineage>
        <taxon>Eukaryota</taxon>
        <taxon>Fungi</taxon>
        <taxon>Dikarya</taxon>
        <taxon>Ascomycota</taxon>
        <taxon>Pezizomycotina</taxon>
        <taxon>Leotiomycetes</taxon>
        <taxon>Helotiales</taxon>
        <taxon>Lachnaceae</taxon>
        <taxon>Lachnellula</taxon>
    </lineage>
</organism>
<name>A0A8T9B9M8_9HELO</name>
<accession>A0A8T9B9M8</accession>
<feature type="region of interest" description="Disordered" evidence="1">
    <location>
        <begin position="1"/>
        <end position="38"/>
    </location>
</feature>
<dbReference type="EMBL" id="QGMF01000563">
    <property type="protein sequence ID" value="TVY15063.1"/>
    <property type="molecule type" value="Genomic_DNA"/>
</dbReference>
<reference evidence="2 3" key="1">
    <citation type="submission" date="2018-05" db="EMBL/GenBank/DDBJ databases">
        <title>Whole genome sequencing for identification of molecular markers to develop diagnostic detection tools for the regulated plant pathogen Lachnellula willkommii.</title>
        <authorList>
            <person name="Giroux E."/>
            <person name="Bilodeau G."/>
        </authorList>
    </citation>
    <scope>NUCLEOTIDE SEQUENCE [LARGE SCALE GENOMIC DNA]</scope>
    <source>
        <strain evidence="2 3">CBS 203.66</strain>
    </source>
</reference>
<feature type="region of interest" description="Disordered" evidence="1">
    <location>
        <begin position="134"/>
        <end position="159"/>
    </location>
</feature>
<dbReference type="AlphaFoldDB" id="A0A8T9B9M8"/>
<gene>
    <name evidence="2" type="ORF">LARI1_G007030</name>
</gene>
<keyword evidence="3" id="KW-1185">Reference proteome</keyword>
<protein>
    <submittedName>
        <fullName evidence="2">Uncharacterized protein</fullName>
    </submittedName>
</protein>
<dbReference type="Proteomes" id="UP000469559">
    <property type="component" value="Unassembled WGS sequence"/>
</dbReference>